<evidence type="ECO:0000313" key="1">
    <source>
        <dbReference type="EMBL" id="OQR66210.1"/>
    </source>
</evidence>
<proteinExistence type="predicted"/>
<organism evidence="1 2">
    <name type="scientific">Tropilaelaps mercedesae</name>
    <dbReference type="NCBI Taxonomy" id="418985"/>
    <lineage>
        <taxon>Eukaryota</taxon>
        <taxon>Metazoa</taxon>
        <taxon>Ecdysozoa</taxon>
        <taxon>Arthropoda</taxon>
        <taxon>Chelicerata</taxon>
        <taxon>Arachnida</taxon>
        <taxon>Acari</taxon>
        <taxon>Parasitiformes</taxon>
        <taxon>Mesostigmata</taxon>
        <taxon>Gamasina</taxon>
        <taxon>Dermanyssoidea</taxon>
        <taxon>Laelapidae</taxon>
        <taxon>Tropilaelaps</taxon>
    </lineage>
</organism>
<keyword evidence="2" id="KW-1185">Reference proteome</keyword>
<dbReference type="EMBL" id="MNPL01033369">
    <property type="protein sequence ID" value="OQR66210.1"/>
    <property type="molecule type" value="Genomic_DNA"/>
</dbReference>
<gene>
    <name evidence="1" type="ORF">BIW11_14309</name>
</gene>
<comment type="caution">
    <text evidence="1">The sequence shown here is derived from an EMBL/GenBank/DDBJ whole genome shotgun (WGS) entry which is preliminary data.</text>
</comment>
<evidence type="ECO:0000313" key="2">
    <source>
        <dbReference type="Proteomes" id="UP000192247"/>
    </source>
</evidence>
<sequence length="104" mass="11806">IKRGLECLLGPTHVTVDPLEKHPNLCRVTLQGTSRTHLLNQRALLLLAVKNSCLPAEPRLLPNDSITQSIRTAQRELDECTNAEEVLAFHEKWRNFVTFKLPLL</sequence>
<dbReference type="AlphaFoldDB" id="A0A1V9WY74"/>
<name>A0A1V9WY74_9ACAR</name>
<dbReference type="Proteomes" id="UP000192247">
    <property type="component" value="Unassembled WGS sequence"/>
</dbReference>
<feature type="non-terminal residue" evidence="1">
    <location>
        <position position="1"/>
    </location>
</feature>
<protein>
    <submittedName>
        <fullName evidence="1">Uncharacterized protein</fullName>
    </submittedName>
</protein>
<reference evidence="1 2" key="1">
    <citation type="journal article" date="2017" name="Gigascience">
        <title>Draft genome of the honey bee ectoparasitic mite, Tropilaelaps mercedesae, is shaped by the parasitic life history.</title>
        <authorList>
            <person name="Dong X."/>
            <person name="Armstrong S.D."/>
            <person name="Xia D."/>
            <person name="Makepeace B.L."/>
            <person name="Darby A.C."/>
            <person name="Kadowaki T."/>
        </authorList>
    </citation>
    <scope>NUCLEOTIDE SEQUENCE [LARGE SCALE GENOMIC DNA]</scope>
    <source>
        <strain evidence="1">Wuxi-XJTLU</strain>
    </source>
</reference>
<accession>A0A1V9WY74</accession>
<dbReference type="InParanoid" id="A0A1V9WY74"/>